<dbReference type="InterPro" id="IPR042100">
    <property type="entry name" value="Bug_dom1"/>
</dbReference>
<proteinExistence type="inferred from homology"/>
<protein>
    <submittedName>
        <fullName evidence="3">Tripartite-type tricarboxylate transporter, receptor component TctC</fullName>
    </submittedName>
</protein>
<evidence type="ECO:0000256" key="1">
    <source>
        <dbReference type="ARBA" id="ARBA00006987"/>
    </source>
</evidence>
<reference evidence="3 4" key="1">
    <citation type="submission" date="2016-11" db="EMBL/GenBank/DDBJ databases">
        <authorList>
            <person name="Jaros S."/>
            <person name="Januszkiewicz K."/>
            <person name="Wedrychowicz H."/>
        </authorList>
    </citation>
    <scope>NUCLEOTIDE SEQUENCE [LARGE SCALE GENOMIC DNA]</scope>
    <source>
        <strain evidence="3 4">CGMCC 1.10190</strain>
    </source>
</reference>
<dbReference type="Proteomes" id="UP000184226">
    <property type="component" value="Unassembled WGS sequence"/>
</dbReference>
<comment type="similarity">
    <text evidence="1">Belongs to the UPF0065 (bug) family.</text>
</comment>
<keyword evidence="4" id="KW-1185">Reference proteome</keyword>
<dbReference type="EMBL" id="FQXE01000006">
    <property type="protein sequence ID" value="SHH95092.1"/>
    <property type="molecule type" value="Genomic_DNA"/>
</dbReference>
<dbReference type="InterPro" id="IPR005064">
    <property type="entry name" value="BUG"/>
</dbReference>
<accession>A0A1M5X623</accession>
<feature type="signal peptide" evidence="2">
    <location>
        <begin position="1"/>
        <end position="22"/>
    </location>
</feature>
<dbReference type="Pfam" id="PF03401">
    <property type="entry name" value="TctC"/>
    <property type="match status" value="1"/>
</dbReference>
<organism evidence="3 4">
    <name type="scientific">Pollutimonas bauzanensis</name>
    <dbReference type="NCBI Taxonomy" id="658167"/>
    <lineage>
        <taxon>Bacteria</taxon>
        <taxon>Pseudomonadati</taxon>
        <taxon>Pseudomonadota</taxon>
        <taxon>Betaproteobacteria</taxon>
        <taxon>Burkholderiales</taxon>
        <taxon>Alcaligenaceae</taxon>
        <taxon>Pollutimonas</taxon>
    </lineage>
</organism>
<feature type="chain" id="PRO_5012160790" evidence="2">
    <location>
        <begin position="23"/>
        <end position="319"/>
    </location>
</feature>
<evidence type="ECO:0000313" key="4">
    <source>
        <dbReference type="Proteomes" id="UP000184226"/>
    </source>
</evidence>
<dbReference type="PANTHER" id="PTHR42928">
    <property type="entry name" value="TRICARBOXYLATE-BINDING PROTEIN"/>
    <property type="match status" value="1"/>
</dbReference>
<dbReference type="OrthoDB" id="8678477at2"/>
<evidence type="ECO:0000313" key="3">
    <source>
        <dbReference type="EMBL" id="SHH95092.1"/>
    </source>
</evidence>
<sequence length="319" mass="34596">MKFLRRFAMLAVAATVSVSASASYPDKPIRMIVPFPAGSGTDTMVRIISEPLSEALHQTIIVDNKPGADGSLAAASVARAAPDGYTLLMATNSPLSAVPAMRKNPPYNAIADFTPITDVGRYRYFVLVHPSLPVNSIKELVAYAKAHPQELNFASGNTFGQVSTFQFMRSNGFEMMHVPYKGEPPALMDFVAGRVQFMFATQSTSLPFVTTGQLRALATTSGERLPQLPDVPTLKDVGLPDMPTLPWAALFGPAGVPKDIVMRLNHEMNNILARPDIKARLAEQAFEPSGSTPEQLADMIKNQIQLWKTTLAELGIQPQ</sequence>
<dbReference type="STRING" id="658167.SAMN04488135_106164"/>
<dbReference type="RefSeq" id="WP_073103649.1">
    <property type="nucleotide sequence ID" value="NZ_FQXE01000006.1"/>
</dbReference>
<dbReference type="SUPFAM" id="SSF53850">
    <property type="entry name" value="Periplasmic binding protein-like II"/>
    <property type="match status" value="1"/>
</dbReference>
<keyword evidence="3" id="KW-0675">Receptor</keyword>
<gene>
    <name evidence="3" type="ORF">SAMN04488135_106164</name>
</gene>
<dbReference type="PIRSF" id="PIRSF017082">
    <property type="entry name" value="YflP"/>
    <property type="match status" value="1"/>
</dbReference>
<keyword evidence="2" id="KW-0732">Signal</keyword>
<dbReference type="Gene3D" id="3.40.190.150">
    <property type="entry name" value="Bordetella uptake gene, domain 1"/>
    <property type="match status" value="1"/>
</dbReference>
<dbReference type="PANTHER" id="PTHR42928:SF5">
    <property type="entry name" value="BLR1237 PROTEIN"/>
    <property type="match status" value="1"/>
</dbReference>
<dbReference type="CDD" id="cd07012">
    <property type="entry name" value="PBP2_Bug_TTT"/>
    <property type="match status" value="1"/>
</dbReference>
<dbReference type="Gene3D" id="3.40.190.10">
    <property type="entry name" value="Periplasmic binding protein-like II"/>
    <property type="match status" value="1"/>
</dbReference>
<dbReference type="AlphaFoldDB" id="A0A1M5X623"/>
<evidence type="ECO:0000256" key="2">
    <source>
        <dbReference type="SAM" id="SignalP"/>
    </source>
</evidence>
<name>A0A1M5X623_9BURK</name>